<dbReference type="Proteomes" id="UP000651475">
    <property type="component" value="Unassembled WGS sequence"/>
</dbReference>
<evidence type="ECO:0000313" key="5">
    <source>
        <dbReference type="Proteomes" id="UP000651475"/>
    </source>
</evidence>
<keyword evidence="1 4" id="KW-0238">DNA-binding</keyword>
<evidence type="ECO:0000256" key="2">
    <source>
        <dbReference type="SAM" id="MobiDB-lite"/>
    </source>
</evidence>
<feature type="domain" description="HU" evidence="3">
    <location>
        <begin position="1"/>
        <end position="126"/>
    </location>
</feature>
<organism evidence="4 5">
    <name type="scientific">Parabacteroides hominis</name>
    <dbReference type="NCBI Taxonomy" id="2763057"/>
    <lineage>
        <taxon>Bacteria</taxon>
        <taxon>Pseudomonadati</taxon>
        <taxon>Bacteroidota</taxon>
        <taxon>Bacteroidia</taxon>
        <taxon>Bacteroidales</taxon>
        <taxon>Tannerellaceae</taxon>
        <taxon>Parabacteroides</taxon>
    </lineage>
</organism>
<evidence type="ECO:0000256" key="1">
    <source>
        <dbReference type="ARBA" id="ARBA00023125"/>
    </source>
</evidence>
<name>A0ABR7DJR2_9BACT</name>
<feature type="compositionally biased region" description="Gly residues" evidence="2">
    <location>
        <begin position="150"/>
        <end position="159"/>
    </location>
</feature>
<protein>
    <submittedName>
        <fullName evidence="4">HU family DNA-binding protein</fullName>
    </submittedName>
</protein>
<dbReference type="EMBL" id="JACOOJ010000001">
    <property type="protein sequence ID" value="MBC5631340.1"/>
    <property type="molecule type" value="Genomic_DNA"/>
</dbReference>
<feature type="region of interest" description="Disordered" evidence="2">
    <location>
        <begin position="10"/>
        <end position="35"/>
    </location>
</feature>
<gene>
    <name evidence="4" type="ORF">H8S65_00925</name>
</gene>
<dbReference type="RefSeq" id="WP_186928078.1">
    <property type="nucleotide sequence ID" value="NZ_JACOOJ010000001.1"/>
</dbReference>
<dbReference type="InterPro" id="IPR010992">
    <property type="entry name" value="IHF-like_DNA-bd_dom_sf"/>
</dbReference>
<comment type="caution">
    <text evidence="4">The sequence shown here is derived from an EMBL/GenBank/DDBJ whole genome shotgun (WGS) entry which is preliminary data.</text>
</comment>
<keyword evidence="5" id="KW-1185">Reference proteome</keyword>
<dbReference type="Pfam" id="PF18291">
    <property type="entry name" value="HU-HIG"/>
    <property type="match status" value="1"/>
</dbReference>
<proteinExistence type="predicted"/>
<dbReference type="GO" id="GO:0003677">
    <property type="term" value="F:DNA binding"/>
    <property type="evidence" value="ECO:0007669"/>
    <property type="project" value="UniProtKB-KW"/>
</dbReference>
<sequence>MSVSYKLVRRANPRDKQQPAKWYATPKSSSPLTGKAMTRAATENTTTAPIEMEASLELLAKFIPQQLQQGHTVRIPGLGTFRLTFKSDGVENINDFRSGTMIKNTRMVFTPDKELRENLLRGLKFEDGGVLEDDISYASLSDYRLAKGIPAGGGSGSGGGEEERPGEL</sequence>
<dbReference type="Gene3D" id="4.10.520.10">
    <property type="entry name" value="IHF-like DNA-binding proteins"/>
    <property type="match status" value="1"/>
</dbReference>
<reference evidence="4 5" key="1">
    <citation type="submission" date="2020-08" db="EMBL/GenBank/DDBJ databases">
        <title>Genome public.</title>
        <authorList>
            <person name="Liu C."/>
            <person name="Sun Q."/>
        </authorList>
    </citation>
    <scope>NUCLEOTIDE SEQUENCE [LARGE SCALE GENOMIC DNA]</scope>
    <source>
        <strain evidence="4 5">NSJ-79</strain>
    </source>
</reference>
<dbReference type="SUPFAM" id="SSF47729">
    <property type="entry name" value="IHF-like DNA-binding proteins"/>
    <property type="match status" value="1"/>
</dbReference>
<evidence type="ECO:0000259" key="3">
    <source>
        <dbReference type="Pfam" id="PF18291"/>
    </source>
</evidence>
<feature type="region of interest" description="Disordered" evidence="2">
    <location>
        <begin position="149"/>
        <end position="168"/>
    </location>
</feature>
<dbReference type="InterPro" id="IPR041607">
    <property type="entry name" value="HU-HIG"/>
</dbReference>
<accession>A0ABR7DJR2</accession>
<evidence type="ECO:0000313" key="4">
    <source>
        <dbReference type="EMBL" id="MBC5631340.1"/>
    </source>
</evidence>